<reference evidence="2 3" key="1">
    <citation type="submission" date="2018-04" db="EMBL/GenBank/DDBJ databases">
        <title>Chitinophaga fuyangensis sp. nov., isolated from soil in a chemical factory.</title>
        <authorList>
            <person name="Chen K."/>
        </authorList>
    </citation>
    <scope>NUCLEOTIDE SEQUENCE [LARGE SCALE GENOMIC DNA]</scope>
    <source>
        <strain evidence="2 3">LY-1</strain>
    </source>
</reference>
<evidence type="ECO:0000256" key="1">
    <source>
        <dbReference type="SAM" id="Phobius"/>
    </source>
</evidence>
<dbReference type="PANTHER" id="PTHR35337">
    <property type="entry name" value="SLR1478 PROTEIN"/>
    <property type="match status" value="1"/>
</dbReference>
<keyword evidence="1" id="KW-0472">Membrane</keyword>
<dbReference type="OrthoDB" id="9800053at2"/>
<keyword evidence="1" id="KW-1133">Transmembrane helix</keyword>
<feature type="transmembrane region" description="Helical" evidence="1">
    <location>
        <begin position="196"/>
        <end position="213"/>
    </location>
</feature>
<feature type="transmembrane region" description="Helical" evidence="1">
    <location>
        <begin position="95"/>
        <end position="115"/>
    </location>
</feature>
<gene>
    <name evidence="2" type="ORF">DCC81_10475</name>
</gene>
<comment type="caution">
    <text evidence="2">The sequence shown here is derived from an EMBL/GenBank/DDBJ whole genome shotgun (WGS) entry which is preliminary data.</text>
</comment>
<protein>
    <recommendedName>
        <fullName evidence="4">Stage II sporulation protein M</fullName>
    </recommendedName>
</protein>
<organism evidence="2 3">
    <name type="scientific">Chitinophaga parva</name>
    <dbReference type="NCBI Taxonomy" id="2169414"/>
    <lineage>
        <taxon>Bacteria</taxon>
        <taxon>Pseudomonadati</taxon>
        <taxon>Bacteroidota</taxon>
        <taxon>Chitinophagia</taxon>
        <taxon>Chitinophagales</taxon>
        <taxon>Chitinophagaceae</taxon>
        <taxon>Chitinophaga</taxon>
    </lineage>
</organism>
<dbReference type="AlphaFoldDB" id="A0A2T7BEP4"/>
<feature type="transmembrane region" description="Helical" evidence="1">
    <location>
        <begin position="258"/>
        <end position="276"/>
    </location>
</feature>
<keyword evidence="1" id="KW-0812">Transmembrane</keyword>
<name>A0A2T7BEP4_9BACT</name>
<dbReference type="InterPro" id="IPR002798">
    <property type="entry name" value="SpoIIM-like"/>
</dbReference>
<feature type="transmembrane region" description="Helical" evidence="1">
    <location>
        <begin position="219"/>
        <end position="238"/>
    </location>
</feature>
<proteinExistence type="predicted"/>
<evidence type="ECO:0000313" key="2">
    <source>
        <dbReference type="EMBL" id="PUZ24757.1"/>
    </source>
</evidence>
<evidence type="ECO:0000313" key="3">
    <source>
        <dbReference type="Proteomes" id="UP000244450"/>
    </source>
</evidence>
<evidence type="ECO:0008006" key="4">
    <source>
        <dbReference type="Google" id="ProtNLM"/>
    </source>
</evidence>
<feature type="transmembrane region" description="Helical" evidence="1">
    <location>
        <begin position="163"/>
        <end position="184"/>
    </location>
</feature>
<accession>A0A2T7BEP4</accession>
<dbReference type="PANTHER" id="PTHR35337:SF1">
    <property type="entry name" value="SLR1478 PROTEIN"/>
    <property type="match status" value="1"/>
</dbReference>
<keyword evidence="3" id="KW-1185">Reference proteome</keyword>
<sequence length="330" mass="37530">MRESLFIKRNRERWQKIQEQPAEDPDEMAADFTTLLDDLAYAKTFYGFSKVTNYINGLASTIFQRIYKNRKEGQGRIRNFFFLELPLTFRRYQRIFLFTTLYFLFFCVIAVLSAAHDDTFVRSILGDEYVNMTERNIASGDPFGVYNNGNEVTMFLEIAWNNISIALQTFAGGIMAGLGPFYTLIVNGLMLGSFQYMFFAKGLGMPSVLVIWIHGTLEISALILSGTAGFIMASRLLFPGTLRRVDSLKQGARDGLKVMVMVVPMLVCAGILEGFVTRHTHMPLAISLFILLASLGFVLFYFVFYPIYLQRKGYTLDVDGKVRIPEKPIE</sequence>
<feature type="transmembrane region" description="Helical" evidence="1">
    <location>
        <begin position="282"/>
        <end position="304"/>
    </location>
</feature>
<dbReference type="RefSeq" id="WP_108686598.1">
    <property type="nucleotide sequence ID" value="NZ_QCYK01000002.1"/>
</dbReference>
<dbReference type="EMBL" id="QCYK01000002">
    <property type="protein sequence ID" value="PUZ24757.1"/>
    <property type="molecule type" value="Genomic_DNA"/>
</dbReference>
<dbReference type="Pfam" id="PF01944">
    <property type="entry name" value="SpoIIM"/>
    <property type="match status" value="1"/>
</dbReference>
<dbReference type="Proteomes" id="UP000244450">
    <property type="component" value="Unassembled WGS sequence"/>
</dbReference>